<dbReference type="Gene3D" id="3.40.1390.10">
    <property type="entry name" value="MurE/MurF, N-terminal domain"/>
    <property type="match status" value="1"/>
</dbReference>
<evidence type="ECO:0000256" key="3">
    <source>
        <dbReference type="HAMAP-Rule" id="MF_00208"/>
    </source>
</evidence>
<comment type="similarity">
    <text evidence="2 3">Belongs to the MurCDEF family. MurE subfamily.</text>
</comment>
<dbReference type="AlphaFoldDB" id="A0A318KE77"/>
<keyword evidence="3 4" id="KW-0132">Cell division</keyword>
<reference evidence="7 8" key="1">
    <citation type="submission" date="2018-05" db="EMBL/GenBank/DDBJ databases">
        <title>Genomic Encyclopedia of Type Strains, Phase IV (KMG-IV): sequencing the most valuable type-strain genomes for metagenomic binning, comparative biology and taxonomic classification.</title>
        <authorList>
            <person name="Goeker M."/>
        </authorList>
    </citation>
    <scope>NUCLEOTIDE SEQUENCE [LARGE SCALE GENOMIC DNA]</scope>
    <source>
        <strain evidence="7 8">JC118</strain>
    </source>
</reference>
<dbReference type="PANTHER" id="PTHR23135">
    <property type="entry name" value="MUR LIGASE FAMILY MEMBER"/>
    <property type="match status" value="1"/>
</dbReference>
<dbReference type="Pfam" id="PF08245">
    <property type="entry name" value="Mur_ligase_M"/>
    <property type="match status" value="1"/>
</dbReference>
<feature type="binding site" evidence="3">
    <location>
        <position position="172"/>
    </location>
    <ligand>
        <name>UDP-N-acetyl-alpha-D-muramoyl-L-alanyl-D-glutamate</name>
        <dbReference type="ChEBI" id="CHEBI:83900"/>
    </ligand>
</feature>
<keyword evidence="3 4" id="KW-0961">Cell wall biogenesis/degradation</keyword>
<evidence type="ECO:0000313" key="8">
    <source>
        <dbReference type="Proteomes" id="UP000247612"/>
    </source>
</evidence>
<dbReference type="PANTHER" id="PTHR23135:SF4">
    <property type="entry name" value="UDP-N-ACETYLMURAMOYL-L-ALANYL-D-GLUTAMATE--2,6-DIAMINOPIMELATE LIGASE MURE HOMOLOG, CHLOROPLASTIC"/>
    <property type="match status" value="1"/>
</dbReference>
<keyword evidence="8" id="KW-1185">Reference proteome</keyword>
<proteinExistence type="inferred from homology"/>
<dbReference type="Proteomes" id="UP000247612">
    <property type="component" value="Unassembled WGS sequence"/>
</dbReference>
<dbReference type="GO" id="GO:0000287">
    <property type="term" value="F:magnesium ion binding"/>
    <property type="evidence" value="ECO:0007669"/>
    <property type="project" value="UniProtKB-UniRule"/>
</dbReference>
<feature type="binding site" evidence="3">
    <location>
        <begin position="103"/>
        <end position="109"/>
    </location>
    <ligand>
        <name>ATP</name>
        <dbReference type="ChEBI" id="CHEBI:30616"/>
    </ligand>
</feature>
<comment type="caution">
    <text evidence="7">The sequence shown here is derived from an EMBL/GenBank/DDBJ whole genome shotgun (WGS) entry which is preliminary data.</text>
</comment>
<dbReference type="HAMAP" id="MF_00208">
    <property type="entry name" value="MurE"/>
    <property type="match status" value="1"/>
</dbReference>
<dbReference type="InterPro" id="IPR005761">
    <property type="entry name" value="UDP-N-AcMur-Glu-dNH2Pim_ligase"/>
</dbReference>
<dbReference type="GO" id="GO:0051301">
    <property type="term" value="P:cell division"/>
    <property type="evidence" value="ECO:0007669"/>
    <property type="project" value="UniProtKB-KW"/>
</dbReference>
<dbReference type="GO" id="GO:0005524">
    <property type="term" value="F:ATP binding"/>
    <property type="evidence" value="ECO:0007669"/>
    <property type="project" value="UniProtKB-UniRule"/>
</dbReference>
<feature type="binding site" evidence="3">
    <location>
        <begin position="145"/>
        <end position="146"/>
    </location>
    <ligand>
        <name>UDP-N-acetyl-alpha-D-muramoyl-L-alanyl-D-glutamate</name>
        <dbReference type="ChEBI" id="CHEBI:83900"/>
    </ligand>
</feature>
<evidence type="ECO:0000313" key="7">
    <source>
        <dbReference type="EMBL" id="PXX75216.1"/>
    </source>
</evidence>
<dbReference type="SUPFAM" id="SSF63418">
    <property type="entry name" value="MurE/MurF N-terminal domain"/>
    <property type="match status" value="1"/>
</dbReference>
<dbReference type="STRING" id="1034346.GCA_000313565_01887"/>
<dbReference type="SUPFAM" id="SSF53623">
    <property type="entry name" value="MurD-like peptide ligases, catalytic domain"/>
    <property type="match status" value="1"/>
</dbReference>
<dbReference type="RefSeq" id="WP_022938192.1">
    <property type="nucleotide sequence ID" value="NZ_CABKRQ010000005.1"/>
</dbReference>
<keyword evidence="3" id="KW-0067">ATP-binding</keyword>
<gene>
    <name evidence="3" type="primary">murE</name>
    <name evidence="7" type="ORF">DES51_11932</name>
</gene>
<dbReference type="InterPro" id="IPR035911">
    <property type="entry name" value="MurE/MurF_N"/>
</dbReference>
<comment type="PTM">
    <text evidence="3">Carboxylation is probably crucial for Mg(2+) binding and, consequently, for the gamma-phosphate positioning of ATP.</text>
</comment>
<keyword evidence="3" id="KW-0460">Magnesium</keyword>
<protein>
    <recommendedName>
        <fullName evidence="3">UDP-N-acetylmuramyl-tripeptide synthetase</fullName>
        <ecNumber evidence="3">6.3.2.-</ecNumber>
    </recommendedName>
    <alternativeName>
        <fullName evidence="3">UDP-MurNAc-tripeptide synthetase</fullName>
    </alternativeName>
</protein>
<feature type="domain" description="Mur ligase central" evidence="6">
    <location>
        <begin position="101"/>
        <end position="295"/>
    </location>
</feature>
<evidence type="ECO:0000259" key="5">
    <source>
        <dbReference type="Pfam" id="PF02875"/>
    </source>
</evidence>
<organism evidence="7 8">
    <name type="scientific">Dielma fastidiosa</name>
    <dbReference type="NCBI Taxonomy" id="1034346"/>
    <lineage>
        <taxon>Bacteria</taxon>
        <taxon>Bacillati</taxon>
        <taxon>Bacillota</taxon>
        <taxon>Erysipelotrichia</taxon>
        <taxon>Erysipelotrichales</taxon>
        <taxon>Erysipelotrichaceae</taxon>
        <taxon>Dielma</taxon>
    </lineage>
</organism>
<evidence type="ECO:0000256" key="1">
    <source>
        <dbReference type="ARBA" id="ARBA00004752"/>
    </source>
</evidence>
<dbReference type="InterPro" id="IPR013221">
    <property type="entry name" value="Mur_ligase_cen"/>
</dbReference>
<evidence type="ECO:0000256" key="4">
    <source>
        <dbReference type="RuleBase" id="RU004135"/>
    </source>
</evidence>
<feature type="modified residue" description="N6-carboxylysine" evidence="3">
    <location>
        <position position="212"/>
    </location>
</feature>
<dbReference type="GO" id="GO:0008360">
    <property type="term" value="P:regulation of cell shape"/>
    <property type="evidence" value="ECO:0007669"/>
    <property type="project" value="UniProtKB-KW"/>
</dbReference>
<comment type="pathway">
    <text evidence="1 3 4">Cell wall biogenesis; peptidoglycan biosynthesis.</text>
</comment>
<dbReference type="GO" id="GO:0071555">
    <property type="term" value="P:cell wall organization"/>
    <property type="evidence" value="ECO:0007669"/>
    <property type="project" value="UniProtKB-KW"/>
</dbReference>
<dbReference type="EMBL" id="QJKH01000019">
    <property type="protein sequence ID" value="PXX75216.1"/>
    <property type="molecule type" value="Genomic_DNA"/>
</dbReference>
<dbReference type="InterPro" id="IPR004101">
    <property type="entry name" value="Mur_ligase_C"/>
</dbReference>
<keyword evidence="3 4" id="KW-0133">Cell shape</keyword>
<accession>A0A318KE77</accession>
<dbReference type="OrthoDB" id="9800958at2"/>
<dbReference type="GO" id="GO:0005737">
    <property type="term" value="C:cytoplasm"/>
    <property type="evidence" value="ECO:0007669"/>
    <property type="project" value="UniProtKB-SubCell"/>
</dbReference>
<comment type="caution">
    <text evidence="3">Lacks conserved residue(s) required for the propagation of feature annotation.</text>
</comment>
<dbReference type="GO" id="GO:0009252">
    <property type="term" value="P:peptidoglycan biosynthetic process"/>
    <property type="evidence" value="ECO:0007669"/>
    <property type="project" value="UniProtKB-UniRule"/>
</dbReference>
<keyword evidence="3 4" id="KW-0131">Cell cycle</keyword>
<comment type="function">
    <text evidence="3">Catalyzes the addition of an amino acid to the nucleotide precursor UDP-N-acetylmuramoyl-L-alanyl-D-glutamate (UMAG) in the biosynthesis of bacterial cell-wall peptidoglycan.</text>
</comment>
<dbReference type="SUPFAM" id="SSF53244">
    <property type="entry name" value="MurD-like peptide ligases, peptide-binding domain"/>
    <property type="match status" value="1"/>
</dbReference>
<dbReference type="NCBIfam" id="TIGR01085">
    <property type="entry name" value="murE"/>
    <property type="match status" value="1"/>
</dbReference>
<feature type="binding site" evidence="3">
    <location>
        <position position="29"/>
    </location>
    <ligand>
        <name>UDP-N-acetyl-alpha-D-muramoyl-L-alanyl-D-glutamate</name>
        <dbReference type="ChEBI" id="CHEBI:83900"/>
    </ligand>
</feature>
<dbReference type="EC" id="6.3.2.-" evidence="3"/>
<evidence type="ECO:0000259" key="6">
    <source>
        <dbReference type="Pfam" id="PF08245"/>
    </source>
</evidence>
<keyword evidence="3" id="KW-0963">Cytoplasm</keyword>
<keyword evidence="3 4" id="KW-0573">Peptidoglycan synthesis</keyword>
<feature type="binding site" evidence="3">
    <location>
        <position position="144"/>
    </location>
    <ligand>
        <name>UDP-N-acetyl-alpha-D-muramoyl-L-alanyl-D-glutamate</name>
        <dbReference type="ChEBI" id="CHEBI:83900"/>
    </ligand>
</feature>
<sequence>MAKECRQLLALIGISCDDSTIIQGITCDSREVKQDWLFVSLQGMSHNGDDFIDEVREKGGIVITSHPHPDCYEVSDPQAALVTLINDYYDSPSDKLTIIGVTGTNGKTSVCSFLSQMFTEFGQRNVVIGTNGIQLDGYCYATQNTTPGMMVCLRVFLEAIRRGIHTVMMEVSSHAIDEGRLGFIRFDRLIYTNITQDHLDYHLTFTHYQYTKFKARLYLKENGRILLNQDRDELMEMLHLRTKGIITYGLKPSHVQISNVELRSSGSSFDIGQLHFETCLLSMNNVYNLAACIALFKSLGIHSHELCEVVSRIEAPAGRMEVLKLKNHTIWIDYAHTPDALRRLLEFANQVCIGRIITVLGCGGERDQDKRHQMGTIASTLSYRAIFTEDNSRGEDPAEIIKQMSVNVLDNVSVLIDRQKAIAFALSISMKSDIIIIAGKGNEQFLIVKEVKIPYNDKAFILKLTEEEPL</sequence>
<dbReference type="UniPathway" id="UPA00219"/>
<dbReference type="Gene3D" id="3.90.190.20">
    <property type="entry name" value="Mur ligase, C-terminal domain"/>
    <property type="match status" value="1"/>
</dbReference>
<dbReference type="Gene3D" id="3.40.1190.10">
    <property type="entry name" value="Mur-like, catalytic domain"/>
    <property type="match status" value="1"/>
</dbReference>
<name>A0A318KE77_9FIRM</name>
<evidence type="ECO:0000256" key="2">
    <source>
        <dbReference type="ARBA" id="ARBA00005898"/>
    </source>
</evidence>
<dbReference type="Pfam" id="PF02875">
    <property type="entry name" value="Mur_ligase_C"/>
    <property type="match status" value="1"/>
</dbReference>
<comment type="cofactor">
    <cofactor evidence="3">
        <name>Mg(2+)</name>
        <dbReference type="ChEBI" id="CHEBI:18420"/>
    </cofactor>
</comment>
<dbReference type="NCBIfam" id="NF001126">
    <property type="entry name" value="PRK00139.1-4"/>
    <property type="match status" value="1"/>
</dbReference>
<dbReference type="GO" id="GO:0016881">
    <property type="term" value="F:acid-amino acid ligase activity"/>
    <property type="evidence" value="ECO:0007669"/>
    <property type="project" value="UniProtKB-UniRule"/>
</dbReference>
<dbReference type="InterPro" id="IPR036565">
    <property type="entry name" value="Mur-like_cat_sf"/>
</dbReference>
<dbReference type="InterPro" id="IPR036615">
    <property type="entry name" value="Mur_ligase_C_dom_sf"/>
</dbReference>
<comment type="subcellular location">
    <subcellularLocation>
        <location evidence="3 4">Cytoplasm</location>
    </subcellularLocation>
</comment>
<keyword evidence="3 7" id="KW-0436">Ligase</keyword>
<keyword evidence="3" id="KW-0547">Nucleotide-binding</keyword>
<feature type="binding site" evidence="3">
    <location>
        <position position="180"/>
    </location>
    <ligand>
        <name>UDP-N-acetyl-alpha-D-muramoyl-L-alanyl-D-glutamate</name>
        <dbReference type="ChEBI" id="CHEBI:83900"/>
    </ligand>
</feature>
<feature type="domain" description="Mur ligase C-terminal" evidence="5">
    <location>
        <begin position="318"/>
        <end position="441"/>
    </location>
</feature>